<dbReference type="AlphaFoldDB" id="A0A1C3HPD0"/>
<protein>
    <submittedName>
        <fullName evidence="2">Uncharacterized protein</fullName>
    </submittedName>
</protein>
<dbReference type="EMBL" id="FKLO01000060">
    <property type="protein sequence ID" value="SAZ04626.1"/>
    <property type="molecule type" value="Genomic_DNA"/>
</dbReference>
<evidence type="ECO:0000313" key="3">
    <source>
        <dbReference type="Proteomes" id="UP000190837"/>
    </source>
</evidence>
<accession>A0A1C3HPD0</accession>
<dbReference type="Proteomes" id="UP000190837">
    <property type="component" value="Unassembled WGS sequence"/>
</dbReference>
<proteinExistence type="predicted"/>
<feature type="compositionally biased region" description="Basic and acidic residues" evidence="1">
    <location>
        <begin position="18"/>
        <end position="27"/>
    </location>
</feature>
<sequence length="38" mass="4095">MSGNRLLKHMAGIDIHADAKNDGDTHDINNIAGFESES</sequence>
<organism evidence="2 3">
    <name type="scientific">Cardiobacterium hominis</name>
    <dbReference type="NCBI Taxonomy" id="2718"/>
    <lineage>
        <taxon>Bacteria</taxon>
        <taxon>Pseudomonadati</taxon>
        <taxon>Pseudomonadota</taxon>
        <taxon>Gammaproteobacteria</taxon>
        <taxon>Cardiobacteriales</taxon>
        <taxon>Cardiobacteriaceae</taxon>
        <taxon>Cardiobacterium</taxon>
    </lineage>
</organism>
<name>A0A1C3HPD0_9GAMM</name>
<feature type="region of interest" description="Disordered" evidence="1">
    <location>
        <begin position="18"/>
        <end position="38"/>
    </location>
</feature>
<reference evidence="3" key="1">
    <citation type="submission" date="2016-04" db="EMBL/GenBank/DDBJ databases">
        <authorList>
            <person name="Tagini F."/>
        </authorList>
    </citation>
    <scope>NUCLEOTIDE SEQUENCE [LARGE SCALE GENOMIC DNA]</scope>
    <source>
        <strain evidence="3">CHUV0807</strain>
    </source>
</reference>
<gene>
    <name evidence="2" type="ORF">CHUV0807_1748</name>
</gene>
<evidence type="ECO:0000256" key="1">
    <source>
        <dbReference type="SAM" id="MobiDB-lite"/>
    </source>
</evidence>
<evidence type="ECO:0000313" key="2">
    <source>
        <dbReference type="EMBL" id="SAZ04626.1"/>
    </source>
</evidence>